<dbReference type="RefSeq" id="WP_125638333.1">
    <property type="nucleotide sequence ID" value="NZ_JBHSSJ010000001.1"/>
</dbReference>
<comment type="catalytic activity">
    <reaction evidence="10">
        <text>a 2,3-saturated acyl-CoA + NAD(+) = a (2E)-enoyl-CoA + NADH + H(+)</text>
        <dbReference type="Rhea" id="RHEA:18177"/>
        <dbReference type="ChEBI" id="CHEBI:15378"/>
        <dbReference type="ChEBI" id="CHEBI:57540"/>
        <dbReference type="ChEBI" id="CHEBI:57945"/>
        <dbReference type="ChEBI" id="CHEBI:58856"/>
        <dbReference type="ChEBI" id="CHEBI:65111"/>
        <dbReference type="EC" id="1.3.1.44"/>
    </reaction>
</comment>
<keyword evidence="9" id="KW-0275">Fatty acid biosynthesis</keyword>
<evidence type="ECO:0000313" key="15">
    <source>
        <dbReference type="Proteomes" id="UP001596191"/>
    </source>
</evidence>
<evidence type="ECO:0000259" key="12">
    <source>
        <dbReference type="Pfam" id="PF12241"/>
    </source>
</evidence>
<dbReference type="InterPro" id="IPR010758">
    <property type="entry name" value="Trans-2-enoyl-CoA_reductase"/>
</dbReference>
<protein>
    <recommendedName>
        <fullName evidence="3">trans-2-enoyl-CoA reductase (NAD(+))</fullName>
        <ecNumber evidence="3">1.3.1.44</ecNumber>
    </recommendedName>
</protein>
<dbReference type="InterPro" id="IPR024906">
    <property type="entry name" value="Eno_Rdtase_FAD-bd_dom"/>
</dbReference>
<sequence>MKMIKLTETIAGNVSRTVNPIGRKLRIDLGANQVQTAGTYDGAKNALILGGASGYGLASRVTVAFGQGANTLSVGYERAPQGESLGTAGWWNQVYVKQAAEAQGLRAVNVNADAFLTATKQQVIDRLQREHWAPLDLVVYAIAAPKRVNPADATEVWRSVIKPIGQSVTDETLDLAHERLVRQTLPPASPAEIAATVHVMGGEDWELWIEALKAAGVLAPDCKTILFSYEGPEATAPIYHDGTLGRAKRAAEASAQRLQRVLAPTGGEALISVNRSVTTRASMVIPGFARYCMALYQVEQAAGGHERSLDHVDRLFRQMVYGQHRRVDDQGRLRPDAQELAASVQAAVNQLLGEMTAANFSPNWPGYQQLRREFRELSGFGVPGIRDEMPAMMLDKVVF</sequence>
<evidence type="ECO:0000256" key="6">
    <source>
        <dbReference type="ARBA" id="ARBA00023002"/>
    </source>
</evidence>
<dbReference type="InterPro" id="IPR050048">
    <property type="entry name" value="FabV-like_NADH_b"/>
</dbReference>
<keyword evidence="15" id="KW-1185">Reference proteome</keyword>
<dbReference type="Pfam" id="PF12242">
    <property type="entry name" value="Eno-Rase_NADH_b"/>
    <property type="match status" value="1"/>
</dbReference>
<dbReference type="Gene3D" id="3.40.50.720">
    <property type="entry name" value="NAD(P)-binding Rossmann-like Domain"/>
    <property type="match status" value="1"/>
</dbReference>
<feature type="domain" description="Enoyl reductase FAD binding" evidence="11">
    <location>
        <begin position="327"/>
        <end position="385"/>
    </location>
</feature>
<organism evidence="14 15">
    <name type="scientific">Levilactobacillus tangyuanensis</name>
    <dbReference type="NCBI Taxonomy" id="2486021"/>
    <lineage>
        <taxon>Bacteria</taxon>
        <taxon>Bacillati</taxon>
        <taxon>Bacillota</taxon>
        <taxon>Bacilli</taxon>
        <taxon>Lactobacillales</taxon>
        <taxon>Lactobacillaceae</taxon>
        <taxon>Levilactobacillus</taxon>
    </lineage>
</organism>
<comment type="subunit">
    <text evidence="2">Monomer.</text>
</comment>
<dbReference type="EMBL" id="JBHSSJ010000001">
    <property type="protein sequence ID" value="MFC6274082.1"/>
    <property type="molecule type" value="Genomic_DNA"/>
</dbReference>
<dbReference type="EC" id="1.3.1.44" evidence="3"/>
<evidence type="ECO:0000256" key="4">
    <source>
        <dbReference type="ARBA" id="ARBA00022516"/>
    </source>
</evidence>
<reference evidence="15" key="1">
    <citation type="journal article" date="2019" name="Int. J. Syst. Evol. Microbiol.">
        <title>The Global Catalogue of Microorganisms (GCM) 10K type strain sequencing project: providing services to taxonomists for standard genome sequencing and annotation.</title>
        <authorList>
            <consortium name="The Broad Institute Genomics Platform"/>
            <consortium name="The Broad Institute Genome Sequencing Center for Infectious Disease"/>
            <person name="Wu L."/>
            <person name="Ma J."/>
        </authorList>
    </citation>
    <scope>NUCLEOTIDE SEQUENCE [LARGE SCALE GENOMIC DNA]</scope>
    <source>
        <strain evidence="15">CCM 8907</strain>
    </source>
</reference>
<evidence type="ECO:0000256" key="3">
    <source>
        <dbReference type="ARBA" id="ARBA00011983"/>
    </source>
</evidence>
<evidence type="ECO:0000256" key="5">
    <source>
        <dbReference type="ARBA" id="ARBA00022832"/>
    </source>
</evidence>
<evidence type="ECO:0000256" key="8">
    <source>
        <dbReference type="ARBA" id="ARBA00023098"/>
    </source>
</evidence>
<keyword evidence="4" id="KW-0444">Lipid biosynthesis</keyword>
<feature type="domain" description="Trans-2-enoyl-CoA reductase catalytic" evidence="12">
    <location>
        <begin position="85"/>
        <end position="321"/>
    </location>
</feature>
<evidence type="ECO:0000256" key="2">
    <source>
        <dbReference type="ARBA" id="ARBA00011245"/>
    </source>
</evidence>
<keyword evidence="5" id="KW-0276">Fatty acid metabolism</keyword>
<evidence type="ECO:0000259" key="11">
    <source>
        <dbReference type="Pfam" id="PF07055"/>
    </source>
</evidence>
<keyword evidence="6" id="KW-0560">Oxidoreductase</keyword>
<dbReference type="Proteomes" id="UP001596191">
    <property type="component" value="Unassembled WGS sequence"/>
</dbReference>
<feature type="domain" description="Trans-2-enoyl-CoA reductase-like NAD(P)H binding" evidence="13">
    <location>
        <begin position="7"/>
        <end position="81"/>
    </location>
</feature>
<dbReference type="PANTHER" id="PTHR37480">
    <property type="entry name" value="ENOYL-[ACYL-CARRIER-PROTEIN] REDUCTASE [NADH]"/>
    <property type="match status" value="1"/>
</dbReference>
<dbReference type="PANTHER" id="PTHR37480:SF1">
    <property type="entry name" value="ENOYL-[ACYL-CARRIER-PROTEIN] REDUCTASE [NADH]"/>
    <property type="match status" value="1"/>
</dbReference>
<evidence type="ECO:0000259" key="13">
    <source>
        <dbReference type="Pfam" id="PF12242"/>
    </source>
</evidence>
<accession>A0ABW1TK48</accession>
<evidence type="ECO:0000256" key="1">
    <source>
        <dbReference type="ARBA" id="ARBA00005189"/>
    </source>
</evidence>
<keyword evidence="7" id="KW-0520">NAD</keyword>
<evidence type="ECO:0000256" key="7">
    <source>
        <dbReference type="ARBA" id="ARBA00023027"/>
    </source>
</evidence>
<dbReference type="NCBIfam" id="NF010177">
    <property type="entry name" value="PRK13656.1"/>
    <property type="match status" value="1"/>
</dbReference>
<gene>
    <name evidence="14" type="primary">fabV</name>
    <name evidence="14" type="ORF">ACFQET_00950</name>
</gene>
<evidence type="ECO:0000256" key="9">
    <source>
        <dbReference type="ARBA" id="ARBA00023160"/>
    </source>
</evidence>
<evidence type="ECO:0000256" key="10">
    <source>
        <dbReference type="ARBA" id="ARBA00048302"/>
    </source>
</evidence>
<dbReference type="Pfam" id="PF07055">
    <property type="entry name" value="Eno-Rase_FAD_bd"/>
    <property type="match status" value="1"/>
</dbReference>
<name>A0ABW1TK48_9LACO</name>
<dbReference type="Pfam" id="PF12241">
    <property type="entry name" value="Enoyl_reductase"/>
    <property type="match status" value="1"/>
</dbReference>
<dbReference type="InterPro" id="IPR024910">
    <property type="entry name" value="Enoyl-CoA_Rdtase_cat_dom"/>
</dbReference>
<keyword evidence="8" id="KW-0443">Lipid metabolism</keyword>
<comment type="pathway">
    <text evidence="1">Lipid metabolism.</text>
</comment>
<proteinExistence type="predicted"/>
<evidence type="ECO:0000313" key="14">
    <source>
        <dbReference type="EMBL" id="MFC6274082.1"/>
    </source>
</evidence>
<comment type="caution">
    <text evidence="14">The sequence shown here is derived from an EMBL/GenBank/DDBJ whole genome shotgun (WGS) entry which is preliminary data.</text>
</comment>